<evidence type="ECO:0000256" key="9">
    <source>
        <dbReference type="ARBA" id="ARBA00023268"/>
    </source>
</evidence>
<dbReference type="GO" id="GO:0019288">
    <property type="term" value="P:isopentenyl diphosphate biosynthetic process, methylerythritol 4-phosphate pathway"/>
    <property type="evidence" value="ECO:0007669"/>
    <property type="project" value="UniProtKB-UniRule"/>
</dbReference>
<dbReference type="HAMAP" id="MF_00107">
    <property type="entry name" value="IspF"/>
    <property type="match status" value="1"/>
</dbReference>
<dbReference type="InterPro" id="IPR020555">
    <property type="entry name" value="MECDP_synthase_CS"/>
</dbReference>
<feature type="binding site" evidence="10">
    <location>
        <position position="368"/>
    </location>
    <ligand>
        <name>4-CDP-2-C-methyl-D-erythritol 2-phosphate</name>
        <dbReference type="ChEBI" id="CHEBI:57919"/>
    </ligand>
</feature>
<feature type="binding site" evidence="10">
    <location>
        <position position="237"/>
    </location>
    <ligand>
        <name>a divalent metal cation</name>
        <dbReference type="ChEBI" id="CHEBI:60240"/>
    </ligand>
</feature>
<keyword evidence="8 10" id="KW-0456">Lyase</keyword>
<feature type="region of interest" description="2-C-methyl-D-erythritol 4-phosphate cytidylyltransferase" evidence="10">
    <location>
        <begin position="1"/>
        <end position="230"/>
    </location>
</feature>
<feature type="site" description="Transition state stabilizer" evidence="10">
    <location>
        <position position="17"/>
    </location>
</feature>
<dbReference type="InterPro" id="IPR003526">
    <property type="entry name" value="MECDP_synthase"/>
</dbReference>
<dbReference type="InterPro" id="IPR034683">
    <property type="entry name" value="IspD/TarI"/>
</dbReference>
<feature type="binding site" evidence="10">
    <location>
        <begin position="237"/>
        <end position="239"/>
    </location>
    <ligand>
        <name>4-CDP-2-C-methyl-D-erythritol 2-phosphate</name>
        <dbReference type="ChEBI" id="CHEBI:57919"/>
    </ligand>
</feature>
<dbReference type="InterPro" id="IPR036571">
    <property type="entry name" value="MECDP_synthase_sf"/>
</dbReference>
<comment type="caution">
    <text evidence="10">Lacks conserved residue(s) required for the propagation of feature annotation.</text>
</comment>
<dbReference type="PANTHER" id="PTHR43181:SF1">
    <property type="entry name" value="2-C-METHYL-D-ERYTHRITOL 2,4-CYCLODIPHOSPHATE SYNTHASE, CHLOROPLASTIC"/>
    <property type="match status" value="1"/>
</dbReference>
<dbReference type="PROSITE" id="PS01350">
    <property type="entry name" value="ISPF"/>
    <property type="match status" value="1"/>
</dbReference>
<dbReference type="Proteomes" id="UP000824123">
    <property type="component" value="Unassembled WGS sequence"/>
</dbReference>
<evidence type="ECO:0000256" key="8">
    <source>
        <dbReference type="ARBA" id="ARBA00023239"/>
    </source>
</evidence>
<feature type="binding site" evidence="10">
    <location>
        <position position="271"/>
    </location>
    <ligand>
        <name>a divalent metal cation</name>
        <dbReference type="ChEBI" id="CHEBI:60240"/>
    </ligand>
</feature>
<dbReference type="Pfam" id="PF02542">
    <property type="entry name" value="YgbB"/>
    <property type="match status" value="1"/>
</dbReference>
<comment type="catalytic activity">
    <reaction evidence="1 10">
        <text>4-CDP-2-C-methyl-D-erythritol 2-phosphate = 2-C-methyl-D-erythritol 2,4-cyclic diphosphate + CMP</text>
        <dbReference type="Rhea" id="RHEA:23864"/>
        <dbReference type="ChEBI" id="CHEBI:57919"/>
        <dbReference type="ChEBI" id="CHEBI:58483"/>
        <dbReference type="ChEBI" id="CHEBI:60377"/>
        <dbReference type="EC" id="4.6.1.12"/>
    </reaction>
</comment>
<keyword evidence="7 10" id="KW-0414">Isoprene biosynthesis</keyword>
<evidence type="ECO:0000256" key="2">
    <source>
        <dbReference type="ARBA" id="ARBA00001968"/>
    </source>
</evidence>
<dbReference type="Gene3D" id="3.30.1330.50">
    <property type="entry name" value="2-C-methyl-D-erythritol 2,4-cyclodiphosphate synthase"/>
    <property type="match status" value="1"/>
</dbReference>
<sequence length="387" mass="41816">MSAICWAVMVAAGQGSRMGLNYNKAFVPLMGRPMLLRTLDALDRSGLYAGVAIVIGHDDRPRLESMLAAEGRSVLLVDGGDTRQMSVLNGLSALPDDCEFVAVHDAARPFVTQEVLESTLVSAVEYGTGVACTPVTDTIKRVDAQGRLECTLDRSLLRAVQTPQVFRLDVLRQAHEWARAHGIDATDDSALVELSGHEVRLVAASDGARNVKLTTPDDLRYADHALMSGVRTGLGYDAHRLVSGRALVLCGVEIPFELGLLGHSDADVATHALIDALLGAAGLGDIGRMFPDTDMRYKDICSLELLREAVRRLGERNFAVVNCDITIVAQRPKLAPYIDEMRRTLARELGVEPERVNIKGKTTEGMGFEGEGRGMSAQCVATLAEYC</sequence>
<evidence type="ECO:0000256" key="7">
    <source>
        <dbReference type="ARBA" id="ARBA00023229"/>
    </source>
</evidence>
<dbReference type="Pfam" id="PF01128">
    <property type="entry name" value="IspD"/>
    <property type="match status" value="1"/>
</dbReference>
<keyword evidence="4 10" id="KW-0808">Transferase</keyword>
<protein>
    <recommendedName>
        <fullName evidence="10">Bifunctional enzyme IspD/IspF</fullName>
    </recommendedName>
    <domain>
        <recommendedName>
            <fullName evidence="10">2-C-methyl-D-erythritol 4-phosphate cytidylyltransferase</fullName>
            <ecNumber evidence="10">2.7.7.60</ecNumber>
        </recommendedName>
        <alternativeName>
            <fullName evidence="10">4-diphosphocytidyl-2C-methyl-D-erythritol synthase</fullName>
        </alternativeName>
        <alternativeName>
            <fullName evidence="10">MEP cytidylyltransferase</fullName>
            <shortName evidence="10">MCT</shortName>
        </alternativeName>
    </domain>
    <domain>
        <recommendedName>
            <fullName evidence="10">2-C-methyl-D-erythritol 2,4-cyclodiphosphate synthase</fullName>
            <shortName evidence="10">MECDP-synthase</shortName>
            <shortName evidence="10">MECPP-synthase</shortName>
            <shortName evidence="10">MECPS</shortName>
            <ecNumber evidence="10">4.6.1.12</ecNumber>
        </recommendedName>
    </domain>
</protein>
<comment type="similarity">
    <text evidence="10">In the C-terminal section; belongs to the IspF family.</text>
</comment>
<dbReference type="GO" id="GO:0016114">
    <property type="term" value="P:terpenoid biosynthetic process"/>
    <property type="evidence" value="ECO:0007669"/>
    <property type="project" value="InterPro"/>
</dbReference>
<dbReference type="SUPFAM" id="SSF53448">
    <property type="entry name" value="Nucleotide-diphospho-sugar transferases"/>
    <property type="match status" value="1"/>
</dbReference>
<comment type="cofactor">
    <cofactor evidence="2 10">
        <name>a divalent metal cation</name>
        <dbReference type="ChEBI" id="CHEBI:60240"/>
    </cofactor>
</comment>
<comment type="similarity">
    <text evidence="10">In the N-terminal section; belongs to the IspD/TarI cytidylyltransferase family. IspD subfamily.</text>
</comment>
<dbReference type="GO" id="GO:0050518">
    <property type="term" value="F:2-C-methyl-D-erythritol 4-phosphate cytidylyltransferase activity"/>
    <property type="evidence" value="ECO:0007669"/>
    <property type="project" value="UniProtKB-UniRule"/>
</dbReference>
<feature type="binding site" evidence="10">
    <location>
        <begin position="285"/>
        <end position="287"/>
    </location>
    <ligand>
        <name>4-CDP-2-C-methyl-D-erythritol 2-phosphate</name>
        <dbReference type="ChEBI" id="CHEBI:57919"/>
    </ligand>
</feature>
<feature type="site" description="Positions MEP for the nucleophilic attack" evidence="10">
    <location>
        <position position="212"/>
    </location>
</feature>
<evidence type="ECO:0000256" key="10">
    <source>
        <dbReference type="HAMAP-Rule" id="MF_01520"/>
    </source>
</evidence>
<evidence type="ECO:0000256" key="5">
    <source>
        <dbReference type="ARBA" id="ARBA00022695"/>
    </source>
</evidence>
<dbReference type="AlphaFoldDB" id="A0A9D1LSP6"/>
<evidence type="ECO:0000256" key="3">
    <source>
        <dbReference type="ARBA" id="ARBA00004709"/>
    </source>
</evidence>
<feature type="site" description="Transition state stabilizer" evidence="10">
    <location>
        <position position="362"/>
    </location>
</feature>
<evidence type="ECO:0000256" key="1">
    <source>
        <dbReference type="ARBA" id="ARBA00000200"/>
    </source>
</evidence>
<keyword evidence="6 10" id="KW-0479">Metal-binding</keyword>
<dbReference type="Gene3D" id="3.90.550.10">
    <property type="entry name" value="Spore Coat Polysaccharide Biosynthesis Protein SpsA, Chain A"/>
    <property type="match status" value="1"/>
</dbReference>
<evidence type="ECO:0000256" key="4">
    <source>
        <dbReference type="ARBA" id="ARBA00022679"/>
    </source>
</evidence>
<dbReference type="HAMAP" id="MF_01520">
    <property type="entry name" value="IspDF"/>
    <property type="match status" value="1"/>
</dbReference>
<dbReference type="NCBIfam" id="TIGR00151">
    <property type="entry name" value="ispF"/>
    <property type="match status" value="1"/>
</dbReference>
<comment type="caution">
    <text evidence="12">The sequence shown here is derived from an EMBL/GenBank/DDBJ whole genome shotgun (WGS) entry which is preliminary data.</text>
</comment>
<dbReference type="SUPFAM" id="SSF69765">
    <property type="entry name" value="IpsF-like"/>
    <property type="match status" value="1"/>
</dbReference>
<dbReference type="EC" id="2.7.7.60" evidence="10"/>
<dbReference type="HAMAP" id="MF_00108">
    <property type="entry name" value="IspD"/>
    <property type="match status" value="1"/>
</dbReference>
<evidence type="ECO:0000313" key="12">
    <source>
        <dbReference type="EMBL" id="HIU47388.1"/>
    </source>
</evidence>
<comment type="function">
    <text evidence="10">Bifunctional enzyme that catalyzes the formation of 4-diphosphocytidyl-2-C-methyl-D-erythritol from CTP and 2-C-methyl-D-erythritol 4-phosphate (MEP) (IspD), and catalyzes the conversion of 4-diphosphocytidyl-2-C-methyl-D-erythritol 2-phosphate (CDP-ME2P) to 2-C-methyl-D-erythritol 2,4-cyclodiphosphate (ME-CPP) with a corresponding release of cytidine 5-monophosphate (CMP) (IspF).</text>
</comment>
<dbReference type="CDD" id="cd02516">
    <property type="entry name" value="CDP-ME_synthetase"/>
    <property type="match status" value="1"/>
</dbReference>
<proteinExistence type="inferred from homology"/>
<accession>A0A9D1LSP6</accession>
<feature type="binding site" evidence="10">
    <location>
        <position position="239"/>
    </location>
    <ligand>
        <name>a divalent metal cation</name>
        <dbReference type="ChEBI" id="CHEBI:60240"/>
    </ligand>
</feature>
<feature type="site" description="Transition state stabilizer" evidence="10">
    <location>
        <position position="24"/>
    </location>
</feature>
<keyword evidence="9 10" id="KW-0511">Multifunctional enzyme</keyword>
<dbReference type="CDD" id="cd00554">
    <property type="entry name" value="MECDP_synthase"/>
    <property type="match status" value="1"/>
</dbReference>
<dbReference type="FunFam" id="3.90.550.10:FF:000003">
    <property type="entry name" value="2-C-methyl-D-erythritol 4-phosphate cytidylyltransferase"/>
    <property type="match status" value="1"/>
</dbReference>
<reference evidence="12" key="2">
    <citation type="journal article" date="2021" name="PeerJ">
        <title>Extensive microbial diversity within the chicken gut microbiome revealed by metagenomics and culture.</title>
        <authorList>
            <person name="Gilroy R."/>
            <person name="Ravi A."/>
            <person name="Getino M."/>
            <person name="Pursley I."/>
            <person name="Horton D.L."/>
            <person name="Alikhan N.F."/>
            <person name="Baker D."/>
            <person name="Gharbi K."/>
            <person name="Hall N."/>
            <person name="Watson M."/>
            <person name="Adriaenssens E.M."/>
            <person name="Foster-Nyarko E."/>
            <person name="Jarju S."/>
            <person name="Secka A."/>
            <person name="Antonio M."/>
            <person name="Oren A."/>
            <person name="Chaudhuri R.R."/>
            <person name="La Ragione R."/>
            <person name="Hildebrand F."/>
            <person name="Pallen M.J."/>
        </authorList>
    </citation>
    <scope>NUCLEOTIDE SEQUENCE</scope>
    <source>
        <strain evidence="12">ChiSxjej2B14-8506</strain>
    </source>
</reference>
<dbReference type="GO" id="GO:0008685">
    <property type="term" value="F:2-C-methyl-D-erythritol 2,4-cyclodiphosphate synthase activity"/>
    <property type="evidence" value="ECO:0007669"/>
    <property type="project" value="UniProtKB-UniRule"/>
</dbReference>
<evidence type="ECO:0000256" key="6">
    <source>
        <dbReference type="ARBA" id="ARBA00022723"/>
    </source>
</evidence>
<dbReference type="InterPro" id="IPR026596">
    <property type="entry name" value="IspD/F"/>
</dbReference>
<gene>
    <name evidence="12" type="primary">ispD</name>
    <name evidence="10" type="synonym">ispDF</name>
    <name evidence="12" type="ORF">IAC59_09070</name>
</gene>
<dbReference type="NCBIfam" id="TIGR00453">
    <property type="entry name" value="ispD"/>
    <property type="match status" value="1"/>
</dbReference>
<dbReference type="GO" id="GO:0046872">
    <property type="term" value="F:metal ion binding"/>
    <property type="evidence" value="ECO:0007669"/>
    <property type="project" value="UniProtKB-KW"/>
</dbReference>
<keyword evidence="5 10" id="KW-0548">Nucleotidyltransferase</keyword>
<evidence type="ECO:0000259" key="11">
    <source>
        <dbReference type="Pfam" id="PF02542"/>
    </source>
</evidence>
<feature type="binding site" evidence="10">
    <location>
        <begin position="263"/>
        <end position="264"/>
    </location>
    <ligand>
        <name>4-CDP-2-C-methyl-D-erythritol 2-phosphate</name>
        <dbReference type="ChEBI" id="CHEBI:57919"/>
    </ligand>
</feature>
<comment type="pathway">
    <text evidence="3 10">Isoprenoid biosynthesis; isopentenyl diphosphate biosynthesis via DXP pathway; isopentenyl diphosphate from 1-deoxy-D-xylulose 5-phosphate: step 4/6.</text>
</comment>
<feature type="domain" description="2-C-methyl-D-erythritol 2,4-cyclodiphosphate synthase" evidence="11">
    <location>
        <begin position="231"/>
        <end position="383"/>
    </location>
</feature>
<name>A0A9D1LSP6_9FIRM</name>
<reference evidence="12" key="1">
    <citation type="submission" date="2020-10" db="EMBL/GenBank/DDBJ databases">
        <authorList>
            <person name="Gilroy R."/>
        </authorList>
    </citation>
    <scope>NUCLEOTIDE SEQUENCE</scope>
    <source>
        <strain evidence="12">ChiSxjej2B14-8506</strain>
    </source>
</reference>
<feature type="site" description="Positions MEP for the nucleophilic attack" evidence="10">
    <location>
        <position position="154"/>
    </location>
</feature>
<evidence type="ECO:0000313" key="13">
    <source>
        <dbReference type="Proteomes" id="UP000824123"/>
    </source>
</evidence>
<feature type="site" description="Transition state stabilizer" evidence="10">
    <location>
        <position position="263"/>
    </location>
</feature>
<dbReference type="PANTHER" id="PTHR43181">
    <property type="entry name" value="2-C-METHYL-D-ERYTHRITOL 2,4-CYCLODIPHOSPHATE SYNTHASE, CHLOROPLASTIC"/>
    <property type="match status" value="1"/>
</dbReference>
<feature type="region of interest" description="2-C-methyl-D-erythritol 2,4-cyclodiphosphate synthase" evidence="10">
    <location>
        <begin position="231"/>
        <end position="387"/>
    </location>
</feature>
<dbReference type="InterPro" id="IPR029044">
    <property type="entry name" value="Nucleotide-diphossugar_trans"/>
</dbReference>
<comment type="pathway">
    <text evidence="10">Isoprenoid biosynthesis; isopentenyl diphosphate biosynthesis via DXP pathway; isopentenyl diphosphate from 1-deoxy-D-xylulose 5-phosphate: step 2/6.</text>
</comment>
<organism evidence="12 13">
    <name type="scientific">Candidatus Fimadaptatus faecigallinarum</name>
    <dbReference type="NCBI Taxonomy" id="2840814"/>
    <lineage>
        <taxon>Bacteria</taxon>
        <taxon>Bacillati</taxon>
        <taxon>Bacillota</taxon>
        <taxon>Clostridia</taxon>
        <taxon>Eubacteriales</taxon>
        <taxon>Candidatus Fimadaptatus</taxon>
    </lineage>
</organism>
<dbReference type="InterPro" id="IPR001228">
    <property type="entry name" value="IspD"/>
</dbReference>
<feature type="binding site" evidence="10">
    <location>
        <begin position="290"/>
        <end position="294"/>
    </location>
    <ligand>
        <name>4-CDP-2-C-methyl-D-erythritol 2-phosphate</name>
        <dbReference type="ChEBI" id="CHEBI:57919"/>
    </ligand>
</feature>
<dbReference type="EC" id="4.6.1.12" evidence="10"/>
<comment type="catalytic activity">
    <reaction evidence="10">
        <text>2-C-methyl-D-erythritol 4-phosphate + CTP + H(+) = 4-CDP-2-C-methyl-D-erythritol + diphosphate</text>
        <dbReference type="Rhea" id="RHEA:13429"/>
        <dbReference type="ChEBI" id="CHEBI:15378"/>
        <dbReference type="ChEBI" id="CHEBI:33019"/>
        <dbReference type="ChEBI" id="CHEBI:37563"/>
        <dbReference type="ChEBI" id="CHEBI:57823"/>
        <dbReference type="ChEBI" id="CHEBI:58262"/>
        <dbReference type="EC" id="2.7.7.60"/>
    </reaction>
</comment>
<dbReference type="EMBL" id="DVNK01000053">
    <property type="protein sequence ID" value="HIU47388.1"/>
    <property type="molecule type" value="Genomic_DNA"/>
</dbReference>